<accession>A0A0B6ZWI1</accession>
<reference evidence="1" key="1">
    <citation type="submission" date="2014-12" db="EMBL/GenBank/DDBJ databases">
        <title>Insight into the proteome of Arion vulgaris.</title>
        <authorList>
            <person name="Aradska J."/>
            <person name="Bulat T."/>
            <person name="Smidak R."/>
            <person name="Sarate P."/>
            <person name="Gangsoo J."/>
            <person name="Sialana F."/>
            <person name="Bilban M."/>
            <person name="Lubec G."/>
        </authorList>
    </citation>
    <scope>NUCLEOTIDE SEQUENCE</scope>
    <source>
        <tissue evidence="1">Skin</tissue>
    </source>
</reference>
<dbReference type="AlphaFoldDB" id="A0A0B6ZWI1"/>
<organism evidence="1">
    <name type="scientific">Arion vulgaris</name>
    <dbReference type="NCBI Taxonomy" id="1028688"/>
    <lineage>
        <taxon>Eukaryota</taxon>
        <taxon>Metazoa</taxon>
        <taxon>Spiralia</taxon>
        <taxon>Lophotrochozoa</taxon>
        <taxon>Mollusca</taxon>
        <taxon>Gastropoda</taxon>
        <taxon>Heterobranchia</taxon>
        <taxon>Euthyneura</taxon>
        <taxon>Panpulmonata</taxon>
        <taxon>Eupulmonata</taxon>
        <taxon>Stylommatophora</taxon>
        <taxon>Helicina</taxon>
        <taxon>Arionoidea</taxon>
        <taxon>Arionidae</taxon>
        <taxon>Arion</taxon>
    </lineage>
</organism>
<dbReference type="EMBL" id="HACG01025265">
    <property type="protein sequence ID" value="CEK72130.1"/>
    <property type="molecule type" value="Transcribed_RNA"/>
</dbReference>
<evidence type="ECO:0000313" key="1">
    <source>
        <dbReference type="EMBL" id="CEK72130.1"/>
    </source>
</evidence>
<name>A0A0B6ZWI1_9EUPU</name>
<proteinExistence type="predicted"/>
<sequence>MLEPPTHTQNLFEQNRKFCLSRCEATIKEMKKEVQREMAGKCSLVVGVSCGINSAIGEQLAELIWQRSLFADCQIFMFDDQAL</sequence>
<gene>
    <name evidence="1" type="primary">ORF81217</name>
</gene>
<protein>
    <submittedName>
        <fullName evidence="1">Uncharacterized protein</fullName>
    </submittedName>
</protein>